<gene>
    <name evidence="1" type="ordered locus">GPOL_c41300</name>
</gene>
<dbReference type="RefSeq" id="WP_014361398.1">
    <property type="nucleotide sequence ID" value="NC_016906.1"/>
</dbReference>
<proteinExistence type="predicted"/>
<evidence type="ECO:0000313" key="2">
    <source>
        <dbReference type="Proteomes" id="UP000009154"/>
    </source>
</evidence>
<accession>H6MT16</accession>
<keyword evidence="2" id="KW-1185">Reference proteome</keyword>
<reference evidence="1 2" key="1">
    <citation type="journal article" date="2012" name="Appl. Environ. Microbiol.">
        <title>Involvement of two latex-clearing proteins during rubber degradation and insights into the subsequent degradation pathway revealed by the genome sequence of Gordonia polyisoprenivorans strain VH2.</title>
        <authorList>
            <person name="Hiessl S."/>
            <person name="Schuldes J."/>
            <person name="Thurmer A."/>
            <person name="Halbsguth T."/>
            <person name="Broker D."/>
            <person name="Angelov A."/>
            <person name="Liebl W."/>
            <person name="Daniel R."/>
            <person name="Steinbuchel A."/>
        </authorList>
    </citation>
    <scope>NUCLEOTIDE SEQUENCE [LARGE SCALE GENOMIC DNA]</scope>
    <source>
        <strain evidence="2">DSM 44266 / VH2</strain>
    </source>
</reference>
<dbReference type="HOGENOM" id="CLU_133210_2_1_11"/>
<dbReference type="Proteomes" id="UP000009154">
    <property type="component" value="Chromosome"/>
</dbReference>
<evidence type="ECO:0000313" key="1">
    <source>
        <dbReference type="EMBL" id="AFA75137.1"/>
    </source>
</evidence>
<dbReference type="eggNOG" id="ENOG5031XQ4">
    <property type="taxonomic scope" value="Bacteria"/>
</dbReference>
<dbReference type="AlphaFoldDB" id="H6MT16"/>
<sequence length="85" mass="9492">MRELRCTECTVAVLVEKYSPSHTSVQWLEDAGDTCPEFHRRLVAGENSAAIPTCHALRDTIEQAARSGVLATDTRRVEPVRGRLR</sequence>
<dbReference type="GeneID" id="90161136"/>
<dbReference type="EMBL" id="CP003119">
    <property type="protein sequence ID" value="AFA75137.1"/>
    <property type="molecule type" value="Genomic_DNA"/>
</dbReference>
<name>H6MT16_GORPV</name>
<dbReference type="STRING" id="1112204.GPOL_c41300"/>
<organism evidence="1 2">
    <name type="scientific">Gordonia polyisoprenivorans (strain DSM 44266 / VH2)</name>
    <dbReference type="NCBI Taxonomy" id="1112204"/>
    <lineage>
        <taxon>Bacteria</taxon>
        <taxon>Bacillati</taxon>
        <taxon>Actinomycetota</taxon>
        <taxon>Actinomycetes</taxon>
        <taxon>Mycobacteriales</taxon>
        <taxon>Gordoniaceae</taxon>
        <taxon>Gordonia</taxon>
    </lineage>
</organism>
<evidence type="ECO:0008006" key="3">
    <source>
        <dbReference type="Google" id="ProtNLM"/>
    </source>
</evidence>
<protein>
    <recommendedName>
        <fullName evidence="3">Ferredoxin</fullName>
    </recommendedName>
</protein>
<dbReference type="KEGG" id="gpo:GPOL_c41300"/>